<proteinExistence type="predicted"/>
<accession>A0AAU9VQE9</accession>
<reference evidence="2 3" key="1">
    <citation type="submission" date="2022-05" db="EMBL/GenBank/DDBJ databases">
        <authorList>
            <consortium name="Genoscope - CEA"/>
            <person name="William W."/>
        </authorList>
    </citation>
    <scope>NUCLEOTIDE SEQUENCE [LARGE SCALE GENOMIC DNA]</scope>
</reference>
<gene>
    <name evidence="2" type="ORF">PMEA_00010049</name>
</gene>
<name>A0AAU9VQE9_9CNID</name>
<evidence type="ECO:0000313" key="3">
    <source>
        <dbReference type="Proteomes" id="UP001159428"/>
    </source>
</evidence>
<organism evidence="2 3">
    <name type="scientific">Pocillopora meandrina</name>
    <dbReference type="NCBI Taxonomy" id="46732"/>
    <lineage>
        <taxon>Eukaryota</taxon>
        <taxon>Metazoa</taxon>
        <taxon>Cnidaria</taxon>
        <taxon>Anthozoa</taxon>
        <taxon>Hexacorallia</taxon>
        <taxon>Scleractinia</taxon>
        <taxon>Astrocoeniina</taxon>
        <taxon>Pocilloporidae</taxon>
        <taxon>Pocillopora</taxon>
    </lineage>
</organism>
<feature type="compositionally biased region" description="Basic and acidic residues" evidence="1">
    <location>
        <begin position="1"/>
        <end position="18"/>
    </location>
</feature>
<dbReference type="EMBL" id="CALNXJ010000002">
    <property type="protein sequence ID" value="CAH3033435.1"/>
    <property type="molecule type" value="Genomic_DNA"/>
</dbReference>
<sequence length="90" mass="10624">MERVSQTKKRQEEREETVSTKGRCRSGDIKNLNRKKELKKAQLALQQQQAAQGQAHKQEMMRIIRQQQSQNMTALLVQQQPQFMCYVEFS</sequence>
<evidence type="ECO:0008006" key="4">
    <source>
        <dbReference type="Google" id="ProtNLM"/>
    </source>
</evidence>
<comment type="caution">
    <text evidence="2">The sequence shown here is derived from an EMBL/GenBank/DDBJ whole genome shotgun (WGS) entry which is preliminary data.</text>
</comment>
<protein>
    <recommendedName>
        <fullName evidence="4">Small EDRK-rich factor-like N-terminal domain-containing protein</fullName>
    </recommendedName>
</protein>
<dbReference type="Proteomes" id="UP001159428">
    <property type="component" value="Unassembled WGS sequence"/>
</dbReference>
<dbReference type="AlphaFoldDB" id="A0AAU9VQE9"/>
<evidence type="ECO:0000256" key="1">
    <source>
        <dbReference type="SAM" id="MobiDB-lite"/>
    </source>
</evidence>
<evidence type="ECO:0000313" key="2">
    <source>
        <dbReference type="EMBL" id="CAH3033435.1"/>
    </source>
</evidence>
<keyword evidence="3" id="KW-1185">Reference proteome</keyword>
<feature type="region of interest" description="Disordered" evidence="1">
    <location>
        <begin position="1"/>
        <end position="33"/>
    </location>
</feature>